<dbReference type="PANTHER" id="PTHR30005">
    <property type="entry name" value="EXOPOLYPHOSPHATASE"/>
    <property type="match status" value="1"/>
</dbReference>
<name>W9QIY9_9ROSA</name>
<dbReference type="Gene3D" id="3.30.420.40">
    <property type="match status" value="1"/>
</dbReference>
<gene>
    <name evidence="3" type="ORF">L484_000948</name>
</gene>
<evidence type="ECO:0000313" key="4">
    <source>
        <dbReference type="Proteomes" id="UP000030645"/>
    </source>
</evidence>
<dbReference type="GO" id="GO:0016462">
    <property type="term" value="F:pyrophosphatase activity"/>
    <property type="evidence" value="ECO:0007669"/>
    <property type="project" value="TreeGrafter"/>
</dbReference>
<feature type="region of interest" description="Disordered" evidence="1">
    <location>
        <begin position="14"/>
        <end position="36"/>
    </location>
</feature>
<dbReference type="InterPro" id="IPR003695">
    <property type="entry name" value="Ppx_GppA_N"/>
</dbReference>
<proteinExistence type="predicted"/>
<reference evidence="4" key="1">
    <citation type="submission" date="2013-01" db="EMBL/GenBank/DDBJ databases">
        <title>Draft Genome Sequence of a Mulberry Tree, Morus notabilis C.K. Schneid.</title>
        <authorList>
            <person name="He N."/>
            <person name="Zhao S."/>
        </authorList>
    </citation>
    <scope>NUCLEOTIDE SEQUENCE</scope>
</reference>
<dbReference type="EMBL" id="KE343338">
    <property type="protein sequence ID" value="EXB24495.1"/>
    <property type="molecule type" value="Genomic_DNA"/>
</dbReference>
<dbReference type="SUPFAM" id="SSF53067">
    <property type="entry name" value="Actin-like ATPase domain"/>
    <property type="match status" value="2"/>
</dbReference>
<dbReference type="Gene3D" id="3.30.420.150">
    <property type="entry name" value="Exopolyphosphatase. Domain 2"/>
    <property type="match status" value="1"/>
</dbReference>
<dbReference type="Proteomes" id="UP000030645">
    <property type="component" value="Unassembled WGS sequence"/>
</dbReference>
<dbReference type="SUPFAM" id="SSF109604">
    <property type="entry name" value="HD-domain/PDEase-like"/>
    <property type="match status" value="1"/>
</dbReference>
<dbReference type="InterPro" id="IPR050273">
    <property type="entry name" value="GppA/Ppx_hydrolase"/>
</dbReference>
<feature type="compositionally biased region" description="Pro residues" evidence="1">
    <location>
        <begin position="22"/>
        <end position="32"/>
    </location>
</feature>
<dbReference type="Pfam" id="PF02541">
    <property type="entry name" value="Ppx-GppA"/>
    <property type="match status" value="1"/>
</dbReference>
<dbReference type="CDD" id="cd24006">
    <property type="entry name" value="ASKHA_NBD_PPX_GppA"/>
    <property type="match status" value="1"/>
</dbReference>
<dbReference type="Gene3D" id="1.10.3210.10">
    <property type="entry name" value="Hypothetical protein af1432"/>
    <property type="match status" value="1"/>
</dbReference>
<evidence type="ECO:0000313" key="3">
    <source>
        <dbReference type="EMBL" id="EXB24495.1"/>
    </source>
</evidence>
<evidence type="ECO:0000259" key="2">
    <source>
        <dbReference type="Pfam" id="PF02541"/>
    </source>
</evidence>
<feature type="domain" description="Ppx/GppA phosphatase N-terminal" evidence="2">
    <location>
        <begin position="62"/>
        <end position="315"/>
    </location>
</feature>
<protein>
    <recommendedName>
        <fullName evidence="2">Ppx/GppA phosphatase N-terminal domain-containing protein</fullName>
    </recommendedName>
</protein>
<accession>W9QIY9</accession>
<sequence length="533" mass="59253">MFSAFPFCRNRHGHQLLQAPHRPGPPHRPLPPPRKDPVLLGRRHYHQTPTSPFAISAFSELRALKALNTFQTLLRVHNIPTTHTRCVATSAVREAANKSEFLENVREKTGLEVEVLSGEEEARLVYLGTLQFFPVFEKLVLCVDIGGGSTEFVVGKGGNVVFARSLNLGHVSLSQRGFGQSEMREYVRSVMEESGLVEDVKGFGFEVVVGSSGTIQALEKAVFDGYGDNVGNNVFGVGKRDWRLSRGELRAVVERLCGEGEEESERRERFFKRRSEFIVAGAVLLEEIFEALGVEEMEVSGFALAEGVVAEILSKACESCDLNANARWRSVVRLATRFDGKKRMVAAAQCAAISKEIFEELRKCEEFADNQNGDHLHGYSAEEIKLIALLARHHRKKLPKLDHSSFKEIPKEVFSGLEDRNLLSSTMLPSTESENTAEDLRQELEYFKKICKFCADFLRIGPSGHPALIPPVNLCGRPVCTTSGRPVRSTEVHTTGRPVVLHCSVTGRSVYTGFDSVLLKNPILTSIFEEDPN</sequence>
<organism evidence="3 4">
    <name type="scientific">Morus notabilis</name>
    <dbReference type="NCBI Taxonomy" id="981085"/>
    <lineage>
        <taxon>Eukaryota</taxon>
        <taxon>Viridiplantae</taxon>
        <taxon>Streptophyta</taxon>
        <taxon>Embryophyta</taxon>
        <taxon>Tracheophyta</taxon>
        <taxon>Spermatophyta</taxon>
        <taxon>Magnoliopsida</taxon>
        <taxon>eudicotyledons</taxon>
        <taxon>Gunneridae</taxon>
        <taxon>Pentapetalae</taxon>
        <taxon>rosids</taxon>
        <taxon>fabids</taxon>
        <taxon>Rosales</taxon>
        <taxon>Moraceae</taxon>
        <taxon>Moreae</taxon>
        <taxon>Morus</taxon>
    </lineage>
</organism>
<evidence type="ECO:0000256" key="1">
    <source>
        <dbReference type="SAM" id="MobiDB-lite"/>
    </source>
</evidence>
<keyword evidence="4" id="KW-1185">Reference proteome</keyword>
<dbReference type="AlphaFoldDB" id="W9QIY9"/>
<dbReference type="eggNOG" id="KOG4197">
    <property type="taxonomic scope" value="Eukaryota"/>
</dbReference>
<dbReference type="PANTHER" id="PTHR30005:SF0">
    <property type="entry name" value="RETROGRADE REGULATION PROTEIN 2"/>
    <property type="match status" value="1"/>
</dbReference>
<dbReference type="InterPro" id="IPR043129">
    <property type="entry name" value="ATPase_NBD"/>
</dbReference>